<proteinExistence type="inferred from homology"/>
<keyword evidence="6" id="KW-0560">Oxidoreductase</keyword>
<evidence type="ECO:0000256" key="7">
    <source>
        <dbReference type="ARBA" id="ARBA00023027"/>
    </source>
</evidence>
<dbReference type="AlphaFoldDB" id="A0A1E7ESN3"/>
<dbReference type="OrthoDB" id="41362at2759"/>
<comment type="similarity">
    <text evidence="2">Belongs to the nitroreductase family.</text>
</comment>
<dbReference type="Gene3D" id="3.40.109.10">
    <property type="entry name" value="NADH Oxidase"/>
    <property type="match status" value="1"/>
</dbReference>
<comment type="cofactor">
    <cofactor evidence="1">
        <name>FMN</name>
        <dbReference type="ChEBI" id="CHEBI:58210"/>
    </cofactor>
</comment>
<evidence type="ECO:0000313" key="10">
    <source>
        <dbReference type="Proteomes" id="UP000095751"/>
    </source>
</evidence>
<keyword evidence="10" id="KW-1185">Reference proteome</keyword>
<evidence type="ECO:0000256" key="5">
    <source>
        <dbReference type="ARBA" id="ARBA00022857"/>
    </source>
</evidence>
<dbReference type="InParanoid" id="A0A1E7ESN3"/>
<dbReference type="PROSITE" id="PS51257">
    <property type="entry name" value="PROKAR_LIPOPROTEIN"/>
    <property type="match status" value="1"/>
</dbReference>
<dbReference type="InterPro" id="IPR026021">
    <property type="entry name" value="YdjA-like"/>
</dbReference>
<evidence type="ECO:0000313" key="9">
    <source>
        <dbReference type="EMBL" id="OEU08857.1"/>
    </source>
</evidence>
<dbReference type="InterPro" id="IPR052530">
    <property type="entry name" value="NAD(P)H_nitroreductase"/>
</dbReference>
<evidence type="ECO:0000256" key="2">
    <source>
        <dbReference type="ARBA" id="ARBA00007118"/>
    </source>
</evidence>
<dbReference type="KEGG" id="fcy:FRACYDRAFT_249202"/>
<accession>A0A1E7ESN3</accession>
<dbReference type="Pfam" id="PF00881">
    <property type="entry name" value="Nitroreductase"/>
    <property type="match status" value="1"/>
</dbReference>
<dbReference type="InterPro" id="IPR029479">
    <property type="entry name" value="Nitroreductase"/>
</dbReference>
<keyword evidence="3" id="KW-0285">Flavoprotein</keyword>
<sequence>MKNNVGTTTATTSTANGEANTFLQSTISLSCDEETYMNVGTTVTTTSTANGIGNTSFLQPRIPLICDEESYMSAVTTRSANVNKSDEENVDSDNDDNIIIDNGNGDNSAVVDNDFDTILRTRRTINSFLPTLSGDWESTLEKAIQSAIHAPNHKRTEPWRFHLLGPETIQKVCELNASIVAEKKGEKAGKKKLDRWLQMPGWLVVTCKTDNDNISNTNSMDDPTGIDREDYAACCCAVQNLCLSLHNSGMGTKWTTGPVNFDSRFNDIVGLQEDAEYVVGTIWFGTPEKKPNSPVKKQAIKDVLVRSS</sequence>
<dbReference type="SUPFAM" id="SSF55469">
    <property type="entry name" value="FMN-dependent nitroreductase-like"/>
    <property type="match status" value="1"/>
</dbReference>
<evidence type="ECO:0000256" key="3">
    <source>
        <dbReference type="ARBA" id="ARBA00022630"/>
    </source>
</evidence>
<dbReference type="InterPro" id="IPR000415">
    <property type="entry name" value="Nitroreductase-like"/>
</dbReference>
<keyword evidence="7" id="KW-0520">NAD</keyword>
<dbReference type="PANTHER" id="PTHR43821">
    <property type="entry name" value="NAD(P)H NITROREDUCTASE YDJA-RELATED"/>
    <property type="match status" value="1"/>
</dbReference>
<keyword evidence="5" id="KW-0521">NADP</keyword>
<name>A0A1E7ESN3_9STRA</name>
<gene>
    <name evidence="9" type="ORF">FRACYDRAFT_249202</name>
</gene>
<evidence type="ECO:0000256" key="1">
    <source>
        <dbReference type="ARBA" id="ARBA00001917"/>
    </source>
</evidence>
<dbReference type="EMBL" id="KV784378">
    <property type="protein sequence ID" value="OEU08857.1"/>
    <property type="molecule type" value="Genomic_DNA"/>
</dbReference>
<dbReference type="GO" id="GO:0016491">
    <property type="term" value="F:oxidoreductase activity"/>
    <property type="evidence" value="ECO:0007669"/>
    <property type="project" value="UniProtKB-KW"/>
</dbReference>
<evidence type="ECO:0000256" key="6">
    <source>
        <dbReference type="ARBA" id="ARBA00023002"/>
    </source>
</evidence>
<reference evidence="9 10" key="1">
    <citation type="submission" date="2016-09" db="EMBL/GenBank/DDBJ databases">
        <title>Extensive genetic diversity and differential bi-allelic expression allows diatom success in the polar Southern Ocean.</title>
        <authorList>
            <consortium name="DOE Joint Genome Institute"/>
            <person name="Mock T."/>
            <person name="Otillar R.P."/>
            <person name="Strauss J."/>
            <person name="Dupont C."/>
            <person name="Frickenhaus S."/>
            <person name="Maumus F."/>
            <person name="Mcmullan M."/>
            <person name="Sanges R."/>
            <person name="Schmutz J."/>
            <person name="Toseland A."/>
            <person name="Valas R."/>
            <person name="Veluchamy A."/>
            <person name="Ward B.J."/>
            <person name="Allen A."/>
            <person name="Barry K."/>
            <person name="Falciatore A."/>
            <person name="Ferrante M."/>
            <person name="Fortunato A.E."/>
            <person name="Gloeckner G."/>
            <person name="Gruber A."/>
            <person name="Hipkin R."/>
            <person name="Janech M."/>
            <person name="Kroth P."/>
            <person name="Leese F."/>
            <person name="Lindquist E."/>
            <person name="Lyon B.R."/>
            <person name="Martin J."/>
            <person name="Mayer C."/>
            <person name="Parker M."/>
            <person name="Quesneville H."/>
            <person name="Raymond J."/>
            <person name="Uhlig C."/>
            <person name="Valentin K.U."/>
            <person name="Worden A.Z."/>
            <person name="Armbrust E.V."/>
            <person name="Bowler C."/>
            <person name="Green B."/>
            <person name="Moulton V."/>
            <person name="Van Oosterhout C."/>
            <person name="Grigoriev I."/>
        </authorList>
    </citation>
    <scope>NUCLEOTIDE SEQUENCE [LARGE SCALE GENOMIC DNA]</scope>
    <source>
        <strain evidence="9 10">CCMP1102</strain>
    </source>
</reference>
<protein>
    <submittedName>
        <fullName evidence="9">Nitroreductase</fullName>
    </submittedName>
</protein>
<dbReference type="PANTHER" id="PTHR43821:SF1">
    <property type="entry name" value="NAD(P)H NITROREDUCTASE YDJA-RELATED"/>
    <property type="match status" value="1"/>
</dbReference>
<dbReference type="Proteomes" id="UP000095751">
    <property type="component" value="Unassembled WGS sequence"/>
</dbReference>
<organism evidence="9 10">
    <name type="scientific">Fragilariopsis cylindrus CCMP1102</name>
    <dbReference type="NCBI Taxonomy" id="635003"/>
    <lineage>
        <taxon>Eukaryota</taxon>
        <taxon>Sar</taxon>
        <taxon>Stramenopiles</taxon>
        <taxon>Ochrophyta</taxon>
        <taxon>Bacillariophyta</taxon>
        <taxon>Bacillariophyceae</taxon>
        <taxon>Bacillariophycidae</taxon>
        <taxon>Bacillariales</taxon>
        <taxon>Bacillariaceae</taxon>
        <taxon>Fragilariopsis</taxon>
    </lineage>
</organism>
<keyword evidence="4" id="KW-0288">FMN</keyword>
<dbReference type="CDD" id="cd02135">
    <property type="entry name" value="YdjA-like"/>
    <property type="match status" value="1"/>
</dbReference>
<feature type="domain" description="Nitroreductase" evidence="8">
    <location>
        <begin position="120"/>
        <end position="285"/>
    </location>
</feature>
<evidence type="ECO:0000259" key="8">
    <source>
        <dbReference type="Pfam" id="PF00881"/>
    </source>
</evidence>
<evidence type="ECO:0000256" key="4">
    <source>
        <dbReference type="ARBA" id="ARBA00022643"/>
    </source>
</evidence>